<keyword evidence="1" id="KW-0732">Signal</keyword>
<dbReference type="Pfam" id="PF12978">
    <property type="entry name" value="DUF3862"/>
    <property type="match status" value="1"/>
</dbReference>
<reference evidence="4 5" key="1">
    <citation type="submission" date="2021-03" db="EMBL/GenBank/DDBJ databases">
        <authorList>
            <person name="Gilmore M.S."/>
            <person name="Schwartzman J."/>
            <person name="Van Tyne D."/>
            <person name="Martin M."/>
            <person name="Earl A.M."/>
            <person name="Manson A.L."/>
            <person name="Straub T."/>
            <person name="Salamzade R."/>
            <person name="Saavedra J."/>
            <person name="Lebreton F."/>
            <person name="Prichula J."/>
            <person name="Schaufler K."/>
            <person name="Gaca A."/>
            <person name="Sgardioli B."/>
            <person name="Wagenaar J."/>
            <person name="Strong T."/>
        </authorList>
    </citation>
    <scope>NUCLEOTIDE SEQUENCE [LARGE SCALE GENOMIC DNA]</scope>
    <source>
        <strain evidence="4 5">665A</strain>
    </source>
</reference>
<keyword evidence="5" id="KW-1185">Reference proteome</keyword>
<evidence type="ECO:0008006" key="6">
    <source>
        <dbReference type="Google" id="ProtNLM"/>
    </source>
</evidence>
<dbReference type="RefSeq" id="WP_207704582.1">
    <property type="nucleotide sequence ID" value="NZ_JAFREL020000004.1"/>
</dbReference>
<feature type="compositionally biased region" description="Polar residues" evidence="2">
    <location>
        <begin position="83"/>
        <end position="92"/>
    </location>
</feature>
<accession>A0ABV0ETU5</accession>
<dbReference type="EMBL" id="JAFREL020000004">
    <property type="protein sequence ID" value="MEO1772064.1"/>
    <property type="molecule type" value="Genomic_DNA"/>
</dbReference>
<organism evidence="4 5">
    <name type="scientific">Candidatus Enterococcus ferrettii</name>
    <dbReference type="NCBI Taxonomy" id="2815324"/>
    <lineage>
        <taxon>Bacteria</taxon>
        <taxon>Bacillati</taxon>
        <taxon>Bacillota</taxon>
        <taxon>Bacilli</taxon>
        <taxon>Lactobacillales</taxon>
        <taxon>Enterococcaceae</taxon>
        <taxon>Enterococcus</taxon>
    </lineage>
</organism>
<proteinExistence type="predicted"/>
<dbReference type="InterPro" id="IPR037873">
    <property type="entry name" value="BamE-like"/>
</dbReference>
<name>A0ABV0ETU5_9ENTE</name>
<protein>
    <recommendedName>
        <fullName evidence="6">Lipoprotein</fullName>
    </recommendedName>
</protein>
<dbReference type="Proteomes" id="UP000664357">
    <property type="component" value="Unassembled WGS sequence"/>
</dbReference>
<sequence>MRKWNKKFYRDKYFWIGLLCITLAVVSYTYFKQPFHSATPTKDIESSELDEQVNEKISSVSELRESFEAIQVGKEETGEGGSTRKQVNSSLGSPNMKMEDYLEGEKVLTYTWQNFSWESPMPMLSVSYKNDKVVNKNLYFSNEKMKDQMFDQADFDALQLMDTYTREDLVEIFGYPDMESVAHSEMGVYEYYNWFRSNGIYSINLQDDQLKEKRHNTD</sequence>
<evidence type="ECO:0000313" key="5">
    <source>
        <dbReference type="Proteomes" id="UP000664357"/>
    </source>
</evidence>
<comment type="caution">
    <text evidence="4">The sequence shown here is derived from an EMBL/GenBank/DDBJ whole genome shotgun (WGS) entry which is preliminary data.</text>
</comment>
<keyword evidence="3" id="KW-1133">Transmembrane helix</keyword>
<keyword evidence="3" id="KW-0812">Transmembrane</keyword>
<keyword evidence="3" id="KW-0472">Membrane</keyword>
<evidence type="ECO:0000256" key="3">
    <source>
        <dbReference type="SAM" id="Phobius"/>
    </source>
</evidence>
<reference evidence="4 5" key="2">
    <citation type="submission" date="2024-02" db="EMBL/GenBank/DDBJ databases">
        <title>The Genome Sequence of Enterococcus sp. DIV0159.</title>
        <authorList>
            <person name="Earl A."/>
            <person name="Manson A."/>
            <person name="Gilmore M."/>
            <person name="Sanders J."/>
            <person name="Shea T."/>
            <person name="Howe W."/>
            <person name="Livny J."/>
            <person name="Cuomo C."/>
            <person name="Neafsey D."/>
            <person name="Birren B."/>
        </authorList>
    </citation>
    <scope>NUCLEOTIDE SEQUENCE [LARGE SCALE GENOMIC DNA]</scope>
    <source>
        <strain evidence="4 5">665A</strain>
    </source>
</reference>
<feature type="transmembrane region" description="Helical" evidence="3">
    <location>
        <begin position="12"/>
        <end position="31"/>
    </location>
</feature>
<evidence type="ECO:0000256" key="1">
    <source>
        <dbReference type="ARBA" id="ARBA00022729"/>
    </source>
</evidence>
<evidence type="ECO:0000313" key="4">
    <source>
        <dbReference type="EMBL" id="MEO1772064.1"/>
    </source>
</evidence>
<gene>
    <name evidence="4" type="ORF">JZO67_004046</name>
</gene>
<dbReference type="Gene3D" id="3.30.1450.10">
    <property type="match status" value="1"/>
</dbReference>
<evidence type="ECO:0000256" key="2">
    <source>
        <dbReference type="SAM" id="MobiDB-lite"/>
    </source>
</evidence>
<dbReference type="InterPro" id="IPR024418">
    <property type="entry name" value="DUF3862"/>
</dbReference>
<feature type="region of interest" description="Disordered" evidence="2">
    <location>
        <begin position="73"/>
        <end position="92"/>
    </location>
</feature>